<keyword evidence="5" id="KW-0029">Amino-acid transport</keyword>
<protein>
    <submittedName>
        <fullName evidence="8">Uncharacterized protein</fullName>
    </submittedName>
</protein>
<evidence type="ECO:0000313" key="8">
    <source>
        <dbReference type="EMBL" id="SZX78070.1"/>
    </source>
</evidence>
<keyword evidence="3" id="KW-0813">Transport</keyword>
<evidence type="ECO:0000313" key="9">
    <source>
        <dbReference type="Proteomes" id="UP000256970"/>
    </source>
</evidence>
<accession>A0A383WKS9</accession>
<keyword evidence="6" id="KW-1133">Transmembrane helix</keyword>
<dbReference type="PANTHER" id="PTHR22950:SF458">
    <property type="entry name" value="SODIUM-COUPLED NEUTRAL AMINO ACID TRANSPORTER 11-RELATED"/>
    <property type="match status" value="1"/>
</dbReference>
<evidence type="ECO:0000256" key="1">
    <source>
        <dbReference type="ARBA" id="ARBA00004141"/>
    </source>
</evidence>
<dbReference type="OrthoDB" id="542815at2759"/>
<keyword evidence="7" id="KW-0472">Membrane</keyword>
<dbReference type="Proteomes" id="UP000256970">
    <property type="component" value="Unassembled WGS sequence"/>
</dbReference>
<proteinExistence type="inferred from homology"/>
<evidence type="ECO:0000256" key="6">
    <source>
        <dbReference type="ARBA" id="ARBA00022989"/>
    </source>
</evidence>
<evidence type="ECO:0000256" key="4">
    <source>
        <dbReference type="ARBA" id="ARBA00022692"/>
    </source>
</evidence>
<comment type="subcellular location">
    <subcellularLocation>
        <location evidence="1">Membrane</location>
        <topology evidence="1">Multi-pass membrane protein</topology>
    </subcellularLocation>
</comment>
<evidence type="ECO:0000256" key="2">
    <source>
        <dbReference type="ARBA" id="ARBA00008066"/>
    </source>
</evidence>
<reference evidence="8 9" key="1">
    <citation type="submission" date="2016-10" db="EMBL/GenBank/DDBJ databases">
        <authorList>
            <person name="Cai Z."/>
        </authorList>
    </citation>
    <scope>NUCLEOTIDE SEQUENCE [LARGE SCALE GENOMIC DNA]</scope>
</reference>
<dbReference type="GO" id="GO:0015179">
    <property type="term" value="F:L-amino acid transmembrane transporter activity"/>
    <property type="evidence" value="ECO:0007669"/>
    <property type="project" value="TreeGrafter"/>
</dbReference>
<dbReference type="AlphaFoldDB" id="A0A383WKS9"/>
<dbReference type="EMBL" id="FNXT01001302">
    <property type="protein sequence ID" value="SZX78070.1"/>
    <property type="molecule type" value="Genomic_DNA"/>
</dbReference>
<sequence length="514" mass="51418">MNKLPVIQPAGLKAARAAAAAKASTHYDREASRVVVNIAQTPWPSTNYKRRVVAFSAAGDAAAFAKPESGKSNYWDCTFALTKAIIGAGMMPIPHAFNLLGWVAACGSLLGVAGLTYWTNTVMVQGSAETGEASYAGLAGRLVGPAGSALLQAALFGFCFGVMAVYLVVIGDILAGAPGAANGLISEVAGIKSGPALVRSNCILAVAAGVCAPLVALRDISKLSVFNVLGVGAVMLLAAAAGLLGLTAVITGVAHAPPVAPNLAAFGDTPLKIAMGMAGVLPIILNCYVGHQSIHGIMGMLAPYSVQEMKAVCAGSLALGCAIFLVLGLGSVAAFGPGVSSNILNNLSASGMAPLIGSQAAAVLSVLVRGGFLVSLLGSFALLMFPLRTCLIELLWGKTLAAAGSGPAKAAKTAEIESKNYPLLTYGILASTVATAVLVPDIWAALSIVGDLASTVQAFVVPGLIGLALVGGKHLSAAFPGSAKGSGAQRAVALLVLALGVALFGNGILQRVLA</sequence>
<name>A0A383WKS9_TETOB</name>
<dbReference type="Pfam" id="PF01490">
    <property type="entry name" value="Aa_trans"/>
    <property type="match status" value="1"/>
</dbReference>
<evidence type="ECO:0000256" key="7">
    <source>
        <dbReference type="ARBA" id="ARBA00023136"/>
    </source>
</evidence>
<gene>
    <name evidence="8" type="ORF">BQ4739_LOCUS18393</name>
</gene>
<dbReference type="InterPro" id="IPR013057">
    <property type="entry name" value="AA_transpt_TM"/>
</dbReference>
<dbReference type="PANTHER" id="PTHR22950">
    <property type="entry name" value="AMINO ACID TRANSPORTER"/>
    <property type="match status" value="1"/>
</dbReference>
<evidence type="ECO:0000256" key="5">
    <source>
        <dbReference type="ARBA" id="ARBA00022970"/>
    </source>
</evidence>
<organism evidence="8 9">
    <name type="scientific">Tetradesmus obliquus</name>
    <name type="common">Green alga</name>
    <name type="synonym">Acutodesmus obliquus</name>
    <dbReference type="NCBI Taxonomy" id="3088"/>
    <lineage>
        <taxon>Eukaryota</taxon>
        <taxon>Viridiplantae</taxon>
        <taxon>Chlorophyta</taxon>
        <taxon>core chlorophytes</taxon>
        <taxon>Chlorophyceae</taxon>
        <taxon>CS clade</taxon>
        <taxon>Sphaeropleales</taxon>
        <taxon>Scenedesmaceae</taxon>
        <taxon>Tetradesmus</taxon>
    </lineage>
</organism>
<keyword evidence="9" id="KW-1185">Reference proteome</keyword>
<dbReference type="GO" id="GO:0016020">
    <property type="term" value="C:membrane"/>
    <property type="evidence" value="ECO:0007669"/>
    <property type="project" value="UniProtKB-SubCell"/>
</dbReference>
<evidence type="ECO:0000256" key="3">
    <source>
        <dbReference type="ARBA" id="ARBA00022448"/>
    </source>
</evidence>
<comment type="similarity">
    <text evidence="2">Belongs to the amino acid/polyamine transporter 2 family.</text>
</comment>
<keyword evidence="4" id="KW-0812">Transmembrane</keyword>
<dbReference type="STRING" id="3088.A0A383WKS9"/>